<organism evidence="1 2">
    <name type="scientific">Elysia marginata</name>
    <dbReference type="NCBI Taxonomy" id="1093978"/>
    <lineage>
        <taxon>Eukaryota</taxon>
        <taxon>Metazoa</taxon>
        <taxon>Spiralia</taxon>
        <taxon>Lophotrochozoa</taxon>
        <taxon>Mollusca</taxon>
        <taxon>Gastropoda</taxon>
        <taxon>Heterobranchia</taxon>
        <taxon>Euthyneura</taxon>
        <taxon>Panpulmonata</taxon>
        <taxon>Sacoglossa</taxon>
        <taxon>Placobranchoidea</taxon>
        <taxon>Plakobranchidae</taxon>
        <taxon>Elysia</taxon>
    </lineage>
</organism>
<name>A0AAV4HFI4_9GAST</name>
<protein>
    <submittedName>
        <fullName evidence="1">Uncharacterized protein</fullName>
    </submittedName>
</protein>
<gene>
    <name evidence="1" type="ORF">ElyMa_002703500</name>
</gene>
<evidence type="ECO:0000313" key="1">
    <source>
        <dbReference type="EMBL" id="GFR95793.1"/>
    </source>
</evidence>
<reference evidence="1 2" key="1">
    <citation type="journal article" date="2021" name="Elife">
        <title>Chloroplast acquisition without the gene transfer in kleptoplastic sea slugs, Plakobranchus ocellatus.</title>
        <authorList>
            <person name="Maeda T."/>
            <person name="Takahashi S."/>
            <person name="Yoshida T."/>
            <person name="Shimamura S."/>
            <person name="Takaki Y."/>
            <person name="Nagai Y."/>
            <person name="Toyoda A."/>
            <person name="Suzuki Y."/>
            <person name="Arimoto A."/>
            <person name="Ishii H."/>
            <person name="Satoh N."/>
            <person name="Nishiyama T."/>
            <person name="Hasebe M."/>
            <person name="Maruyama T."/>
            <person name="Minagawa J."/>
            <person name="Obokata J."/>
            <person name="Shigenobu S."/>
        </authorList>
    </citation>
    <scope>NUCLEOTIDE SEQUENCE [LARGE SCALE GENOMIC DNA]</scope>
</reference>
<evidence type="ECO:0000313" key="2">
    <source>
        <dbReference type="Proteomes" id="UP000762676"/>
    </source>
</evidence>
<proteinExistence type="predicted"/>
<sequence length="160" mass="18287">MEWAREGEGKKGERFKVPRKVSLPRNPKTEVSGIFQRSVETKIVKENLRPPPSVAAFHTSSTKKKNLLCSRFHAVSVVKSTTRVKLTRAEVRDKSNLRICVFYALVIISRKTAALTSSPMQNLQVTTELTLVWEGSHRNDEHGPFIRHRKRVTFSKRDSC</sequence>
<dbReference type="AlphaFoldDB" id="A0AAV4HFI4"/>
<dbReference type="Proteomes" id="UP000762676">
    <property type="component" value="Unassembled WGS sequence"/>
</dbReference>
<comment type="caution">
    <text evidence="1">The sequence shown here is derived from an EMBL/GenBank/DDBJ whole genome shotgun (WGS) entry which is preliminary data.</text>
</comment>
<accession>A0AAV4HFI4</accession>
<keyword evidence="2" id="KW-1185">Reference proteome</keyword>
<dbReference type="EMBL" id="BMAT01005554">
    <property type="protein sequence ID" value="GFR95793.1"/>
    <property type="molecule type" value="Genomic_DNA"/>
</dbReference>